<dbReference type="SUPFAM" id="SSF46689">
    <property type="entry name" value="Homeodomain-like"/>
    <property type="match status" value="1"/>
</dbReference>
<dbReference type="InterPro" id="IPR036388">
    <property type="entry name" value="WH-like_DNA-bd_sf"/>
</dbReference>
<dbReference type="AlphaFoldDB" id="A0A2P7B3R7"/>
<dbReference type="Gene3D" id="1.10.10.10">
    <property type="entry name" value="Winged helix-like DNA-binding domain superfamily/Winged helix DNA-binding domain"/>
    <property type="match status" value="1"/>
</dbReference>
<protein>
    <submittedName>
        <fullName evidence="2">RpiR family transcriptional regulator</fullName>
    </submittedName>
</protein>
<dbReference type="InterPro" id="IPR009057">
    <property type="entry name" value="Homeodomain-like_sf"/>
</dbReference>
<keyword evidence="3" id="KW-1185">Reference proteome</keyword>
<evidence type="ECO:0000313" key="3">
    <source>
        <dbReference type="Proteomes" id="UP000241764"/>
    </source>
</evidence>
<gene>
    <name evidence="2" type="ORF">CU103_24370</name>
</gene>
<organism evidence="2 3">
    <name type="scientific">Phyllobacterium sophorae</name>
    <dbReference type="NCBI Taxonomy" id="1520277"/>
    <lineage>
        <taxon>Bacteria</taxon>
        <taxon>Pseudomonadati</taxon>
        <taxon>Pseudomonadota</taxon>
        <taxon>Alphaproteobacteria</taxon>
        <taxon>Hyphomicrobiales</taxon>
        <taxon>Phyllobacteriaceae</taxon>
        <taxon>Phyllobacterium</taxon>
    </lineage>
</organism>
<dbReference type="RefSeq" id="WP_106666617.1">
    <property type="nucleotide sequence ID" value="NZ_PGGM01000014.1"/>
</dbReference>
<dbReference type="OrthoDB" id="8082911at2"/>
<evidence type="ECO:0000259" key="1">
    <source>
        <dbReference type="PROSITE" id="PS51071"/>
    </source>
</evidence>
<dbReference type="PROSITE" id="PS51071">
    <property type="entry name" value="HTH_RPIR"/>
    <property type="match status" value="1"/>
</dbReference>
<sequence>MRKHMRALNCPPSSFEALKLAIASRQVIFPLRVENVAKRVLEKPELMAFESTSSIAEDCGVSAATVARFVTHIGFRDVAEARCIFRAELCRRFG</sequence>
<dbReference type="InterPro" id="IPR000281">
    <property type="entry name" value="HTH_RpiR"/>
</dbReference>
<accession>A0A2P7B3R7</accession>
<feature type="domain" description="HTH rpiR-type" evidence="1">
    <location>
        <begin position="16"/>
        <end position="92"/>
    </location>
</feature>
<proteinExistence type="predicted"/>
<name>A0A2P7B3R7_9HYPH</name>
<evidence type="ECO:0000313" key="2">
    <source>
        <dbReference type="EMBL" id="PSH61096.1"/>
    </source>
</evidence>
<reference evidence="3" key="1">
    <citation type="submission" date="2017-11" db="EMBL/GenBank/DDBJ databases">
        <authorList>
            <person name="Kuznetsova I."/>
            <person name="Sazanova A."/>
            <person name="Chirak E."/>
            <person name="Safronova V."/>
            <person name="Willems A."/>
        </authorList>
    </citation>
    <scope>NUCLEOTIDE SEQUENCE [LARGE SCALE GENOMIC DNA]</scope>
    <source>
        <strain evidence="3">CCBAU 03422</strain>
    </source>
</reference>
<dbReference type="EMBL" id="PGGM01000014">
    <property type="protein sequence ID" value="PSH61096.1"/>
    <property type="molecule type" value="Genomic_DNA"/>
</dbReference>
<comment type="caution">
    <text evidence="2">The sequence shown here is derived from an EMBL/GenBank/DDBJ whole genome shotgun (WGS) entry which is preliminary data.</text>
</comment>
<dbReference type="GO" id="GO:0003700">
    <property type="term" value="F:DNA-binding transcription factor activity"/>
    <property type="evidence" value="ECO:0007669"/>
    <property type="project" value="InterPro"/>
</dbReference>
<dbReference type="Proteomes" id="UP000241764">
    <property type="component" value="Unassembled WGS sequence"/>
</dbReference>